<keyword evidence="1" id="KW-0812">Transmembrane</keyword>
<keyword evidence="1" id="KW-0472">Membrane</keyword>
<dbReference type="AlphaFoldDB" id="G0GAP1"/>
<feature type="transmembrane region" description="Helical" evidence="1">
    <location>
        <begin position="15"/>
        <end position="37"/>
    </location>
</feature>
<dbReference type="HOGENOM" id="CLU_2768954_0_0_12"/>
<dbReference type="KEGG" id="stq:Spith_0729"/>
<proteinExistence type="predicted"/>
<reference evidence="2 3" key="1">
    <citation type="submission" date="2011-06" db="EMBL/GenBank/DDBJ databases">
        <title>The complete genome of Spirochaeta thermophila DSM 6578.</title>
        <authorList>
            <consortium name="US DOE Joint Genome Institute (JGI-PGF)"/>
            <person name="Lucas S."/>
            <person name="Lapidus A."/>
            <person name="Bruce D."/>
            <person name="Goodwin L."/>
            <person name="Pitluck S."/>
            <person name="Peters L."/>
            <person name="Kyrpides N."/>
            <person name="Mavromatis K."/>
            <person name="Ivanova N."/>
            <person name="Mikailova N."/>
            <person name="Pagani I."/>
            <person name="Chertkov O."/>
            <person name="Detter J.C."/>
            <person name="Tapia R."/>
            <person name="Han C."/>
            <person name="Land M."/>
            <person name="Hauser L."/>
            <person name="Markowitz V."/>
            <person name="Cheng J.-F."/>
            <person name="Hugenholtz P."/>
            <person name="Woyke T."/>
            <person name="Wu D."/>
            <person name="Spring S."/>
            <person name="Merkhoffer B."/>
            <person name="Schneider S."/>
            <person name="Klenk H.-P."/>
            <person name="Eisen J.A."/>
        </authorList>
    </citation>
    <scope>NUCLEOTIDE SEQUENCE [LARGE SCALE GENOMIC DNA]</scope>
    <source>
        <strain evidence="3">ATCC 700085 / DSM 6578 / Z-1203</strain>
    </source>
</reference>
<evidence type="ECO:0000313" key="2">
    <source>
        <dbReference type="EMBL" id="AEJ61006.1"/>
    </source>
</evidence>
<dbReference type="RefSeq" id="WP_014624384.1">
    <property type="nucleotide sequence ID" value="NC_017583.1"/>
</dbReference>
<feature type="transmembrane region" description="Helical" evidence="1">
    <location>
        <begin position="49"/>
        <end position="69"/>
    </location>
</feature>
<protein>
    <submittedName>
        <fullName evidence="2">Uncharacterized protein</fullName>
    </submittedName>
</protein>
<dbReference type="Proteomes" id="UP000007254">
    <property type="component" value="Chromosome"/>
</dbReference>
<gene>
    <name evidence="2" type="ordered locus">Spith_0729</name>
</gene>
<keyword evidence="3" id="KW-1185">Reference proteome</keyword>
<keyword evidence="1" id="KW-1133">Transmembrane helix</keyword>
<name>G0GAP1_WINT7</name>
<sequence>MFLSIAYYPILGKPLIFWLGLLSILSLILTVGFAYAARRRKLPLRWHMRMGKLTLLLALLHGLLALGAYV</sequence>
<evidence type="ECO:0000256" key="1">
    <source>
        <dbReference type="SAM" id="Phobius"/>
    </source>
</evidence>
<evidence type="ECO:0000313" key="3">
    <source>
        <dbReference type="Proteomes" id="UP000007254"/>
    </source>
</evidence>
<accession>G0GAP1</accession>
<organism evidence="2 3">
    <name type="scientific">Winmispira thermophila (strain ATCC 700085 / DSM 6578 / Z-1203)</name>
    <name type="common">Spirochaeta thermophila</name>
    <dbReference type="NCBI Taxonomy" id="869211"/>
    <lineage>
        <taxon>Bacteria</taxon>
        <taxon>Pseudomonadati</taxon>
        <taxon>Spirochaetota</taxon>
        <taxon>Spirochaetia</taxon>
        <taxon>Winmispirales</taxon>
        <taxon>Winmispiraceae</taxon>
        <taxon>Winmispira</taxon>
    </lineage>
</organism>
<dbReference type="EMBL" id="CP002903">
    <property type="protein sequence ID" value="AEJ61006.1"/>
    <property type="molecule type" value="Genomic_DNA"/>
</dbReference>